<evidence type="ECO:0008006" key="5">
    <source>
        <dbReference type="Google" id="ProtNLM"/>
    </source>
</evidence>
<dbReference type="EMBL" id="CP045650">
    <property type="protein sequence ID" value="QGA10594.1"/>
    <property type="molecule type" value="Genomic_DNA"/>
</dbReference>
<gene>
    <name evidence="2" type="ORF">GFH30_03905</name>
    <name evidence="1" type="ORF">GHJ48_09965</name>
</gene>
<evidence type="ECO:0000313" key="4">
    <source>
        <dbReference type="Proteomes" id="UP000480556"/>
    </source>
</evidence>
<evidence type="ECO:0000313" key="1">
    <source>
        <dbReference type="EMBL" id="MQW92708.1"/>
    </source>
</evidence>
<dbReference type="Proteomes" id="UP000327478">
    <property type="component" value="Chromosome"/>
</dbReference>
<dbReference type="EMBL" id="WITK01000016">
    <property type="protein sequence ID" value="MQW92708.1"/>
    <property type="molecule type" value="Genomic_DNA"/>
</dbReference>
<accession>A0A5Q0P1F0</accession>
<dbReference type="Proteomes" id="UP000480556">
    <property type="component" value="Unassembled WGS sequence"/>
</dbReference>
<reference evidence="3 4" key="1">
    <citation type="submission" date="2019-10" db="EMBL/GenBank/DDBJ databases">
        <authorList>
            <person name="Dong K."/>
        </authorList>
    </citation>
    <scope>NUCLEOTIDE SEQUENCE [LARGE SCALE GENOMIC DNA]</scope>
    <source>
        <strain evidence="3">dk386</strain>
        <strain evidence="2">Dk386</strain>
        <strain evidence="4">dk771</strain>
        <strain evidence="1">Dk771</strain>
    </source>
</reference>
<sequence>MFPQNIYMYLVTSKFEYAFNEDQPLTSQNLNTIAKSVAATLLMMTLSATVMAHDEPTASDLAVTGDLTLATDYRFRGLSNSSNNMTVQGALSVEHASGVYASVWASNVDFGDEFGTSIEADFTLGYAFVTSENGSLDVNYTRFEYPGANDDTNADYDEFAVIYNHENAVVADDSASAGVYYSPEYSGKTGQEYYFEAAYQYPINHQFNLVSSVGYTLMENKEKLAAAFGGEGKQKGYWDYKLGVNTEIAGLTAELAWIDNNLDSDDATAKGTALLSVSKSF</sequence>
<evidence type="ECO:0000313" key="2">
    <source>
        <dbReference type="EMBL" id="QGA10594.1"/>
    </source>
</evidence>
<organism evidence="1 4">
    <name type="scientific">Acinetobacter wanghuae</name>
    <dbReference type="NCBI Taxonomy" id="2662362"/>
    <lineage>
        <taxon>Bacteria</taxon>
        <taxon>Pseudomonadati</taxon>
        <taxon>Pseudomonadota</taxon>
        <taxon>Gammaproteobacteria</taxon>
        <taxon>Moraxellales</taxon>
        <taxon>Moraxellaceae</taxon>
        <taxon>Acinetobacter</taxon>
    </lineage>
</organism>
<keyword evidence="3" id="KW-1185">Reference proteome</keyword>
<dbReference type="Pfam" id="PF09694">
    <property type="entry name" value="Gcw_chp"/>
    <property type="match status" value="1"/>
</dbReference>
<dbReference type="InterPro" id="IPR010239">
    <property type="entry name" value="CHP02001"/>
</dbReference>
<protein>
    <recommendedName>
        <fullName evidence="5">Porin</fullName>
    </recommendedName>
</protein>
<evidence type="ECO:0000313" key="3">
    <source>
        <dbReference type="Proteomes" id="UP000327478"/>
    </source>
</evidence>
<dbReference type="AlphaFoldDB" id="A0A5Q0P1F0"/>
<name>A0A5Q0P1F0_9GAMM</name>
<dbReference type="NCBIfam" id="TIGR02001">
    <property type="entry name" value="gcw_chp"/>
    <property type="match status" value="1"/>
</dbReference>
<proteinExistence type="predicted"/>